<comment type="pathway">
    <text evidence="1">Amino-acid biosynthesis; L-tryptophan biosynthesis; L-tryptophan from chorismate: step 5/5.</text>
</comment>
<comment type="similarity">
    <text evidence="9">Belongs to the TrpA family.</text>
</comment>
<keyword evidence="11" id="KW-1185">Reference proteome</keyword>
<dbReference type="GO" id="GO:0005829">
    <property type="term" value="C:cytosol"/>
    <property type="evidence" value="ECO:0007669"/>
    <property type="project" value="TreeGrafter"/>
</dbReference>
<evidence type="ECO:0000313" key="11">
    <source>
        <dbReference type="Proteomes" id="UP000032633"/>
    </source>
</evidence>
<dbReference type="RefSeq" id="WP_045669592.1">
    <property type="nucleotide sequence ID" value="NZ_CP011058.1"/>
</dbReference>
<dbReference type="UniPathway" id="UPA00035">
    <property type="reaction ID" value="UER00044"/>
</dbReference>
<dbReference type="OrthoDB" id="9804578at2"/>
<organism evidence="10 11">
    <name type="scientific">Paenibacillus beijingensis</name>
    <dbReference type="NCBI Taxonomy" id="1126833"/>
    <lineage>
        <taxon>Bacteria</taxon>
        <taxon>Bacillati</taxon>
        <taxon>Bacillota</taxon>
        <taxon>Bacilli</taxon>
        <taxon>Bacillales</taxon>
        <taxon>Paenibacillaceae</taxon>
        <taxon>Paenibacillus</taxon>
    </lineage>
</organism>
<dbReference type="PATRIC" id="fig|1126833.4.peg.1225"/>
<keyword evidence="5" id="KW-0822">Tryptophan biosynthesis</keyword>
<evidence type="ECO:0000256" key="9">
    <source>
        <dbReference type="RuleBase" id="RU003662"/>
    </source>
</evidence>
<dbReference type="PANTHER" id="PTHR43406">
    <property type="entry name" value="TRYPTOPHAN SYNTHASE, ALPHA CHAIN"/>
    <property type="match status" value="1"/>
</dbReference>
<gene>
    <name evidence="10" type="ORF">VN24_05655</name>
</gene>
<dbReference type="InterPro" id="IPR013785">
    <property type="entry name" value="Aldolase_TIM"/>
</dbReference>
<dbReference type="EMBL" id="CP011058">
    <property type="protein sequence ID" value="AJY74156.1"/>
    <property type="molecule type" value="Genomic_DNA"/>
</dbReference>
<reference evidence="11" key="2">
    <citation type="submission" date="2015-03" db="EMBL/GenBank/DDBJ databases">
        <title>Genome sequence of Paenibacillus beijingensis strain DSM 24997T.</title>
        <authorList>
            <person name="Kwak Y."/>
            <person name="Shin J.-H."/>
        </authorList>
    </citation>
    <scope>NUCLEOTIDE SEQUENCE [LARGE SCALE GENOMIC DNA]</scope>
    <source>
        <strain evidence="11">DSM 24997</strain>
    </source>
</reference>
<dbReference type="Gene3D" id="3.20.20.70">
    <property type="entry name" value="Aldolase class I"/>
    <property type="match status" value="1"/>
</dbReference>
<keyword evidence="7" id="KW-0456">Lyase</keyword>
<evidence type="ECO:0000313" key="10">
    <source>
        <dbReference type="EMBL" id="AJY74156.1"/>
    </source>
</evidence>
<evidence type="ECO:0000256" key="1">
    <source>
        <dbReference type="ARBA" id="ARBA00004733"/>
    </source>
</evidence>
<evidence type="ECO:0000256" key="2">
    <source>
        <dbReference type="ARBA" id="ARBA00011270"/>
    </source>
</evidence>
<dbReference type="HOGENOM" id="CLU_016734_0_3_9"/>
<proteinExistence type="inferred from homology"/>
<dbReference type="CDD" id="cd04724">
    <property type="entry name" value="Tryptophan_synthase_alpha"/>
    <property type="match status" value="1"/>
</dbReference>
<comment type="catalytic activity">
    <reaction evidence="8">
        <text>(1S,2R)-1-C-(indol-3-yl)glycerol 3-phosphate + L-serine = D-glyceraldehyde 3-phosphate + L-tryptophan + H2O</text>
        <dbReference type="Rhea" id="RHEA:10532"/>
        <dbReference type="ChEBI" id="CHEBI:15377"/>
        <dbReference type="ChEBI" id="CHEBI:33384"/>
        <dbReference type="ChEBI" id="CHEBI:57912"/>
        <dbReference type="ChEBI" id="CHEBI:58866"/>
        <dbReference type="ChEBI" id="CHEBI:59776"/>
        <dbReference type="EC" id="4.2.1.20"/>
    </reaction>
</comment>
<protein>
    <recommendedName>
        <fullName evidence="3">tryptophan synthase</fullName>
        <ecNumber evidence="3">4.2.1.20</ecNumber>
    </recommendedName>
</protein>
<sequence length="271" mass="29916">MRKGFYSRRNYEISQQAEEKGEGLLIGYLIAGDPSFDQSMELVKGAVAAGIDIVELGIPSRYPYLDGDIIKRGHKRAIQNSQFDSDNGLMEYARQLRADIDNPIWAMGYKDELVDSGLGVRLAEEGVIDGLVLPDCSLREQNDVHEKVCRYGVDVVRFINPQMTDSELAAAGELATILYAQSYIGATGNPFAQLEDLSELCRQARQHSSALVIAGFGLRSPARVRMAIDSGFDGAVVGSAFVARCENGEQDYLYRMIADMKLQTSRCVKKE</sequence>
<evidence type="ECO:0000256" key="4">
    <source>
        <dbReference type="ARBA" id="ARBA00022605"/>
    </source>
</evidence>
<dbReference type="InterPro" id="IPR011060">
    <property type="entry name" value="RibuloseP-bd_barrel"/>
</dbReference>
<keyword evidence="4" id="KW-0028">Amino-acid biosynthesis</keyword>
<dbReference type="PANTHER" id="PTHR43406:SF1">
    <property type="entry name" value="TRYPTOPHAN SYNTHASE ALPHA CHAIN, CHLOROPLASTIC"/>
    <property type="match status" value="1"/>
</dbReference>
<dbReference type="STRING" id="1126833.VN24_05655"/>
<dbReference type="GO" id="GO:0004834">
    <property type="term" value="F:tryptophan synthase activity"/>
    <property type="evidence" value="ECO:0007669"/>
    <property type="project" value="UniProtKB-EC"/>
</dbReference>
<evidence type="ECO:0000256" key="7">
    <source>
        <dbReference type="ARBA" id="ARBA00023239"/>
    </source>
</evidence>
<evidence type="ECO:0000256" key="3">
    <source>
        <dbReference type="ARBA" id="ARBA00012043"/>
    </source>
</evidence>
<dbReference type="Proteomes" id="UP000032633">
    <property type="component" value="Chromosome"/>
</dbReference>
<reference evidence="10 11" key="1">
    <citation type="journal article" date="2015" name="J. Biotechnol.">
        <title>Complete genome sequence of Paenibacillus beijingensis 7188(T) (=DSM 24997(T)), a novel rhizobacterium from jujube garden soil.</title>
        <authorList>
            <person name="Kwak Y."/>
            <person name="Shin J.H."/>
        </authorList>
    </citation>
    <scope>NUCLEOTIDE SEQUENCE [LARGE SCALE GENOMIC DNA]</scope>
    <source>
        <strain evidence="10 11">DSM 24997</strain>
    </source>
</reference>
<accession>A0A0D5NFY8</accession>
<comment type="subunit">
    <text evidence="2">Tetramer of two alpha and two beta chains.</text>
</comment>
<evidence type="ECO:0000256" key="5">
    <source>
        <dbReference type="ARBA" id="ARBA00022822"/>
    </source>
</evidence>
<keyword evidence="6" id="KW-0057">Aromatic amino acid biosynthesis</keyword>
<dbReference type="Pfam" id="PF00290">
    <property type="entry name" value="Trp_syntA"/>
    <property type="match status" value="1"/>
</dbReference>
<dbReference type="NCBIfam" id="TIGR00262">
    <property type="entry name" value="trpA"/>
    <property type="match status" value="1"/>
</dbReference>
<dbReference type="AlphaFoldDB" id="A0A0D5NFY8"/>
<dbReference type="KEGG" id="pbj:VN24_05655"/>
<dbReference type="InterPro" id="IPR002028">
    <property type="entry name" value="Trp_synthase_suA"/>
</dbReference>
<dbReference type="EC" id="4.2.1.20" evidence="3"/>
<name>A0A0D5NFY8_9BACL</name>
<evidence type="ECO:0000256" key="8">
    <source>
        <dbReference type="ARBA" id="ARBA00049047"/>
    </source>
</evidence>
<evidence type="ECO:0000256" key="6">
    <source>
        <dbReference type="ARBA" id="ARBA00023141"/>
    </source>
</evidence>
<dbReference type="SUPFAM" id="SSF51366">
    <property type="entry name" value="Ribulose-phoshate binding barrel"/>
    <property type="match status" value="1"/>
</dbReference>